<comment type="caution">
    <text evidence="2">The sequence shown here is derived from an EMBL/GenBank/DDBJ whole genome shotgun (WGS) entry which is preliminary data.</text>
</comment>
<dbReference type="PANTHER" id="PTHR43377">
    <property type="entry name" value="BILIVERDIN REDUCTASE A"/>
    <property type="match status" value="1"/>
</dbReference>
<dbReference type="Pfam" id="PF01408">
    <property type="entry name" value="GFO_IDH_MocA"/>
    <property type="match status" value="1"/>
</dbReference>
<proteinExistence type="predicted"/>
<dbReference type="EMBL" id="QRDP01000004">
    <property type="protein sequence ID" value="RED16174.1"/>
    <property type="molecule type" value="Genomic_DNA"/>
</dbReference>
<dbReference type="PANTHER" id="PTHR43377:SF1">
    <property type="entry name" value="BILIVERDIN REDUCTASE A"/>
    <property type="match status" value="1"/>
</dbReference>
<dbReference type="OrthoDB" id="9813657at2"/>
<dbReference type="Gene3D" id="3.30.360.10">
    <property type="entry name" value="Dihydrodipicolinate Reductase, domain 2"/>
    <property type="match status" value="1"/>
</dbReference>
<dbReference type="Gene3D" id="3.40.50.720">
    <property type="entry name" value="NAD(P)-binding Rossmann-like Domain"/>
    <property type="match status" value="1"/>
</dbReference>
<dbReference type="SUPFAM" id="SSF51735">
    <property type="entry name" value="NAD(P)-binding Rossmann-fold domains"/>
    <property type="match status" value="1"/>
</dbReference>
<organism evidence="2 3">
    <name type="scientific">Parasphingopyxis lamellibrachiae</name>
    <dbReference type="NCBI Taxonomy" id="680125"/>
    <lineage>
        <taxon>Bacteria</taxon>
        <taxon>Pseudomonadati</taxon>
        <taxon>Pseudomonadota</taxon>
        <taxon>Alphaproteobacteria</taxon>
        <taxon>Sphingomonadales</taxon>
        <taxon>Sphingomonadaceae</taxon>
        <taxon>Parasphingopyxis</taxon>
    </lineage>
</organism>
<accession>A0A3D9FEB5</accession>
<evidence type="ECO:0000259" key="1">
    <source>
        <dbReference type="Pfam" id="PF01408"/>
    </source>
</evidence>
<name>A0A3D9FEB5_9SPHN</name>
<protein>
    <submittedName>
        <fullName evidence="2">D-galactose 1-dehydrogenase/L-arabinose 1-dehydrogenase</fullName>
    </submittedName>
</protein>
<keyword evidence="3" id="KW-1185">Reference proteome</keyword>
<dbReference type="InterPro" id="IPR000683">
    <property type="entry name" value="Gfo/Idh/MocA-like_OxRdtase_N"/>
</dbReference>
<gene>
    <name evidence="2" type="ORF">DFR46_1190</name>
</gene>
<feature type="domain" description="Gfo/Idh/MocA-like oxidoreductase N-terminal" evidence="1">
    <location>
        <begin position="9"/>
        <end position="109"/>
    </location>
</feature>
<dbReference type="Proteomes" id="UP000256310">
    <property type="component" value="Unassembled WGS sequence"/>
</dbReference>
<sequence>MRNQKINFQLALIGFGVSARANHLPAIADSGRFELTAIVDPVSTYANIDCFTSIAALQKSHLQIDAVALCTPPSDRVSLIGQCLEAGWHIMLEKPPVATANDLEKLRELPNPVDCSIFATWHSVENPAVDAAARWLERHPVHELRLRWLEHVNDWHPNQNWLWRENGFGVFDAGINAFSILDHILPGTLSISEAELFIPKNVATPATAELQFALNGRPIGLASLDLLHPGAPVWAISILSGGSELLLLDGGKRLDINGRTMPTEGTAEYERVYGKFANLIDRHQSSVETRPLELVLDALNRGKATTVAPIDIEQI</sequence>
<dbReference type="InterPro" id="IPR036291">
    <property type="entry name" value="NAD(P)-bd_dom_sf"/>
</dbReference>
<dbReference type="GO" id="GO:0000166">
    <property type="term" value="F:nucleotide binding"/>
    <property type="evidence" value="ECO:0007669"/>
    <property type="project" value="InterPro"/>
</dbReference>
<dbReference type="RefSeq" id="WP_116235611.1">
    <property type="nucleotide sequence ID" value="NZ_QRDP01000004.1"/>
</dbReference>
<dbReference type="InterPro" id="IPR051450">
    <property type="entry name" value="Gfo/Idh/MocA_Oxidoreductases"/>
</dbReference>
<evidence type="ECO:0000313" key="3">
    <source>
        <dbReference type="Proteomes" id="UP000256310"/>
    </source>
</evidence>
<reference evidence="2 3" key="1">
    <citation type="submission" date="2018-07" db="EMBL/GenBank/DDBJ databases">
        <title>Genomic Encyclopedia of Type Strains, Phase IV (KMG-IV): sequencing the most valuable type-strain genomes for metagenomic binning, comparative biology and taxonomic classification.</title>
        <authorList>
            <person name="Goeker M."/>
        </authorList>
    </citation>
    <scope>NUCLEOTIDE SEQUENCE [LARGE SCALE GENOMIC DNA]</scope>
    <source>
        <strain evidence="2 3">DSM 26725</strain>
    </source>
</reference>
<evidence type="ECO:0000313" key="2">
    <source>
        <dbReference type="EMBL" id="RED16174.1"/>
    </source>
</evidence>
<dbReference type="AlphaFoldDB" id="A0A3D9FEB5"/>